<dbReference type="InterPro" id="IPR001680">
    <property type="entry name" value="WD40_rpt"/>
</dbReference>
<name>A0A9Q0FVQ9_9ROSI</name>
<dbReference type="CDD" id="cd01428">
    <property type="entry name" value="ADK"/>
    <property type="match status" value="1"/>
</dbReference>
<evidence type="ECO:0000256" key="1">
    <source>
        <dbReference type="ARBA" id="ARBA00007220"/>
    </source>
</evidence>
<proteinExistence type="inferred from homology"/>
<dbReference type="InterPro" id="IPR011047">
    <property type="entry name" value="Quinoprotein_ADH-like_sf"/>
</dbReference>
<dbReference type="SUPFAM" id="SSF50998">
    <property type="entry name" value="Quinoprotein alcohol dehydrogenase-like"/>
    <property type="match status" value="1"/>
</dbReference>
<keyword evidence="5" id="KW-0418">Kinase</keyword>
<keyword evidence="4" id="KW-0547">Nucleotide-binding</keyword>
<dbReference type="EC" id="2.7.4.3" evidence="2"/>
<keyword evidence="3" id="KW-0808">Transferase</keyword>
<accession>A0A9Q0FVQ9</accession>
<dbReference type="Pfam" id="PF00406">
    <property type="entry name" value="ADK"/>
    <property type="match status" value="1"/>
</dbReference>
<dbReference type="EMBL" id="JAKUCV010003540">
    <property type="protein sequence ID" value="KAJ4838481.1"/>
    <property type="molecule type" value="Genomic_DNA"/>
</dbReference>
<dbReference type="PANTHER" id="PTHR18763:SF4">
    <property type="entry name" value="PROTEIN ROOT INITIATION DEFECTIVE 3-LIKE"/>
    <property type="match status" value="1"/>
</dbReference>
<evidence type="ECO:0000313" key="7">
    <source>
        <dbReference type="EMBL" id="KAJ4838481.1"/>
    </source>
</evidence>
<dbReference type="InterPro" id="IPR027417">
    <property type="entry name" value="P-loop_NTPase"/>
</dbReference>
<dbReference type="GO" id="GO:0005524">
    <property type="term" value="F:ATP binding"/>
    <property type="evidence" value="ECO:0007669"/>
    <property type="project" value="InterPro"/>
</dbReference>
<dbReference type="GO" id="GO:0120330">
    <property type="term" value="C:rixosome complex"/>
    <property type="evidence" value="ECO:0007669"/>
    <property type="project" value="TreeGrafter"/>
</dbReference>
<reference evidence="7" key="2">
    <citation type="journal article" date="2023" name="Plants (Basel)">
        <title>Annotation of the Turnera subulata (Passifloraceae) Draft Genome Reveals the S-Locus Evolved after the Divergence of Turneroideae from Passifloroideae in a Stepwise Manner.</title>
        <authorList>
            <person name="Henning P.M."/>
            <person name="Roalson E.H."/>
            <person name="Mir W."/>
            <person name="McCubbin A.G."/>
            <person name="Shore J.S."/>
        </authorList>
    </citation>
    <scope>NUCLEOTIDE SEQUENCE</scope>
    <source>
        <strain evidence="7">F60SS</strain>
    </source>
</reference>
<organism evidence="7 8">
    <name type="scientific">Turnera subulata</name>
    <dbReference type="NCBI Taxonomy" id="218843"/>
    <lineage>
        <taxon>Eukaryota</taxon>
        <taxon>Viridiplantae</taxon>
        <taxon>Streptophyta</taxon>
        <taxon>Embryophyta</taxon>
        <taxon>Tracheophyta</taxon>
        <taxon>Spermatophyta</taxon>
        <taxon>Magnoliopsida</taxon>
        <taxon>eudicotyledons</taxon>
        <taxon>Gunneridae</taxon>
        <taxon>Pentapetalae</taxon>
        <taxon>rosids</taxon>
        <taxon>fabids</taxon>
        <taxon>Malpighiales</taxon>
        <taxon>Passifloraceae</taxon>
        <taxon>Turnera</taxon>
    </lineage>
</organism>
<evidence type="ECO:0000256" key="4">
    <source>
        <dbReference type="ARBA" id="ARBA00022741"/>
    </source>
</evidence>
<dbReference type="GO" id="GO:0004017">
    <property type="term" value="F:AMP kinase activity"/>
    <property type="evidence" value="ECO:0007669"/>
    <property type="project" value="UniProtKB-EC"/>
</dbReference>
<evidence type="ECO:0000256" key="2">
    <source>
        <dbReference type="ARBA" id="ARBA00012955"/>
    </source>
</evidence>
<comment type="caution">
    <text evidence="7">The sequence shown here is derived from an EMBL/GenBank/DDBJ whole genome shotgun (WGS) entry which is preliminary data.</text>
</comment>
<evidence type="ECO:0000256" key="3">
    <source>
        <dbReference type="ARBA" id="ARBA00022679"/>
    </source>
</evidence>
<dbReference type="GO" id="GO:0005656">
    <property type="term" value="C:nuclear pre-replicative complex"/>
    <property type="evidence" value="ECO:0007669"/>
    <property type="project" value="TreeGrafter"/>
</dbReference>
<dbReference type="SMART" id="SM00320">
    <property type="entry name" value="WD40"/>
    <property type="match status" value="3"/>
</dbReference>
<dbReference type="GO" id="GO:0006261">
    <property type="term" value="P:DNA-templated DNA replication"/>
    <property type="evidence" value="ECO:0007669"/>
    <property type="project" value="TreeGrafter"/>
</dbReference>
<dbReference type="InterPro" id="IPR045227">
    <property type="entry name" value="WDR18/Ipi3/RID3"/>
</dbReference>
<dbReference type="GO" id="GO:0006364">
    <property type="term" value="P:rRNA processing"/>
    <property type="evidence" value="ECO:0007669"/>
    <property type="project" value="TreeGrafter"/>
</dbReference>
<dbReference type="InterPro" id="IPR000850">
    <property type="entry name" value="Adenylat/UMP-CMP_kin"/>
</dbReference>
<sequence>MIVPLSRRLATSAATAAPALYRLARLSLSRFYATAGAAQPQLEFDYYSSTSKDGGNRLGGAAAAMADTEGAVPSRGVQWAFIGSPRANRRVYAETLSKLLEVPCISMAGLVRQELNPRSSLYKQIANAVNRGALVPEDIIFGLLANRGETGFILDGVPRSQIQAEILDQLVEIDLVVNFKFPEDYLCHDGGAWKGKIKTFYEQSKQLEDYYLKQRKLLNFQVSVAPWETWQGLLEALHLQHINAGYSSRTDQSDEALVVCGDRSMGTGITIWDMETGDRIMHIPTCASPAHGMCCLRRQFLVASQVNKHGSVGGGAIFTWPLNKPQQPLRSYPIEAIGPLACTLDGLYLAGGSPSGNAYLWEVTSGRLLKTWRAHRKTLKCLMMVSSVCEDSGKQSSLLHYSSEHKSSITGFVTTSGSANPAFISSSLDSTCKAWDLVCGRLIQTQQYPVGIAAILLHPSEQVLYAGSLDGRIFVTVLDIGPAGDPFVVADDQSAALEGHKVSSLFRVSVLDKCSQPTTSSNGVITRLHSCSVPKAHSTYINFRSAASLDQQILEMETPAAMQMKVETNMDHRAWAIRMTNHVMEMNKHLQSRLLDLMQIRVFRTRDTDLTTAIKNKKLKIESPALEVEKVSKSPG</sequence>
<dbReference type="Gene3D" id="2.130.10.10">
    <property type="entry name" value="YVTN repeat-like/Quinoprotein amine dehydrogenase"/>
    <property type="match status" value="2"/>
</dbReference>
<dbReference type="Proteomes" id="UP001141552">
    <property type="component" value="Unassembled WGS sequence"/>
</dbReference>
<evidence type="ECO:0000256" key="6">
    <source>
        <dbReference type="ARBA" id="ARBA00031517"/>
    </source>
</evidence>
<evidence type="ECO:0000256" key="5">
    <source>
        <dbReference type="ARBA" id="ARBA00022777"/>
    </source>
</evidence>
<dbReference type="PANTHER" id="PTHR18763">
    <property type="entry name" value="WD-REPEAT PROTEIN 18"/>
    <property type="match status" value="1"/>
</dbReference>
<protein>
    <recommendedName>
        <fullName evidence="2">adenylate kinase</fullName>
        <ecNumber evidence="2">2.7.4.3</ecNumber>
    </recommendedName>
    <alternativeName>
        <fullName evidence="6">ATP:AMP phosphotransferase</fullName>
    </alternativeName>
</protein>
<dbReference type="InterPro" id="IPR015943">
    <property type="entry name" value="WD40/YVTN_repeat-like_dom_sf"/>
</dbReference>
<evidence type="ECO:0000313" key="8">
    <source>
        <dbReference type="Proteomes" id="UP001141552"/>
    </source>
</evidence>
<comment type="similarity">
    <text evidence="1">Belongs to the adenylate kinase family.</text>
</comment>
<dbReference type="Gene3D" id="3.40.50.300">
    <property type="entry name" value="P-loop containing nucleotide triphosphate hydrolases"/>
    <property type="match status" value="1"/>
</dbReference>
<keyword evidence="8" id="KW-1185">Reference proteome</keyword>
<dbReference type="AlphaFoldDB" id="A0A9Q0FVQ9"/>
<dbReference type="OrthoDB" id="756370at2759"/>
<gene>
    <name evidence="7" type="ORF">Tsubulata_021076</name>
</gene>
<dbReference type="SUPFAM" id="SSF52540">
    <property type="entry name" value="P-loop containing nucleoside triphosphate hydrolases"/>
    <property type="match status" value="1"/>
</dbReference>
<reference evidence="7" key="1">
    <citation type="submission" date="2022-02" db="EMBL/GenBank/DDBJ databases">
        <authorList>
            <person name="Henning P.M."/>
            <person name="McCubbin A.G."/>
            <person name="Shore J.S."/>
        </authorList>
    </citation>
    <scope>NUCLEOTIDE SEQUENCE</scope>
    <source>
        <strain evidence="7">F60SS</strain>
        <tissue evidence="7">Leaves</tissue>
    </source>
</reference>